<dbReference type="FunFam" id="1.10.40.90:FF:000001">
    <property type="entry name" value="DNA-directed RNA polymerase subunit beta"/>
    <property type="match status" value="1"/>
</dbReference>
<protein>
    <recommendedName>
        <fullName evidence="12">DNA-directed RNA polymerase subunit beta'</fullName>
        <shortName evidence="12">RNAP subunit beta'</shortName>
        <ecNumber evidence="12">2.7.7.6</ecNumber>
    </recommendedName>
    <alternativeName>
        <fullName evidence="12">RNA polymerase subunit beta'</fullName>
    </alternativeName>
    <alternativeName>
        <fullName evidence="12">Transcriptase subunit beta'</fullName>
    </alternativeName>
</protein>
<evidence type="ECO:0000313" key="16">
    <source>
        <dbReference type="EMBL" id="MBD1269315.1"/>
    </source>
</evidence>
<dbReference type="Gene3D" id="2.40.40.20">
    <property type="match status" value="1"/>
</dbReference>
<dbReference type="InterPro" id="IPR012754">
    <property type="entry name" value="DNA-dir_RpoC_beta_prime_bact"/>
</dbReference>
<dbReference type="GO" id="GO:0000287">
    <property type="term" value="F:magnesium ion binding"/>
    <property type="evidence" value="ECO:0007669"/>
    <property type="project" value="UniProtKB-UniRule"/>
</dbReference>
<comment type="similarity">
    <text evidence="2 12 13">Belongs to the RNA polymerase beta' chain family.</text>
</comment>
<feature type="binding site" evidence="12">
    <location>
        <position position="75"/>
    </location>
    <ligand>
        <name>Zn(2+)</name>
        <dbReference type="ChEBI" id="CHEBI:29105"/>
        <label>1</label>
    </ligand>
</feature>
<dbReference type="FunFam" id="4.10.860.120:FF:000001">
    <property type="entry name" value="DNA-directed RNA polymerase subunit beta"/>
    <property type="match status" value="1"/>
</dbReference>
<dbReference type="InterPro" id="IPR042102">
    <property type="entry name" value="RNA_pol_Rpb1_3_sf"/>
</dbReference>
<reference evidence="16" key="2">
    <citation type="submission" date="2020-09" db="EMBL/GenBank/DDBJ databases">
        <title>Novel species in genus Aeromicrobium.</title>
        <authorList>
            <person name="Zhang G."/>
        </authorList>
    </citation>
    <scope>NUCLEOTIDE SEQUENCE</scope>
    <source>
        <strain evidence="16">SSW1-57</strain>
    </source>
</reference>
<dbReference type="PANTHER" id="PTHR19376">
    <property type="entry name" value="DNA-DIRECTED RNA POLYMERASE"/>
    <property type="match status" value="1"/>
</dbReference>
<dbReference type="InterPro" id="IPR044893">
    <property type="entry name" value="RNA_pol_Rpb1_clamp_domain"/>
</dbReference>
<dbReference type="InterPro" id="IPR006592">
    <property type="entry name" value="RNA_pol_N"/>
</dbReference>
<keyword evidence="7 12" id="KW-0862">Zinc</keyword>
<dbReference type="InterPro" id="IPR038120">
    <property type="entry name" value="Rpb1_funnel_sf"/>
</dbReference>
<feature type="binding site" evidence="12">
    <location>
        <position position="946"/>
    </location>
    <ligand>
        <name>Zn(2+)</name>
        <dbReference type="ChEBI" id="CHEBI:29105"/>
        <label>2</label>
    </ligand>
</feature>
<dbReference type="EC" id="2.7.7.6" evidence="12"/>
<feature type="binding site" evidence="12">
    <location>
        <position position="60"/>
    </location>
    <ligand>
        <name>Zn(2+)</name>
        <dbReference type="ChEBI" id="CHEBI:29105"/>
        <label>1</label>
    </ligand>
</feature>
<dbReference type="AlphaFoldDB" id="A0A8I0KHA8"/>
<dbReference type="NCBIfam" id="TIGR02386">
    <property type="entry name" value="rpoC_TIGR"/>
    <property type="match status" value="1"/>
</dbReference>
<dbReference type="Gene3D" id="1.10.1790.20">
    <property type="match status" value="1"/>
</dbReference>
<dbReference type="InterPro" id="IPR000722">
    <property type="entry name" value="RNA_pol_asu"/>
</dbReference>
<dbReference type="Pfam" id="PF04997">
    <property type="entry name" value="RNA_pol_Rpb1_1"/>
    <property type="match status" value="1"/>
</dbReference>
<evidence type="ECO:0000256" key="12">
    <source>
        <dbReference type="HAMAP-Rule" id="MF_01322"/>
    </source>
</evidence>
<feature type="binding site" evidence="12">
    <location>
        <position position="861"/>
    </location>
    <ligand>
        <name>Zn(2+)</name>
        <dbReference type="ChEBI" id="CHEBI:29105"/>
        <label>2</label>
    </ligand>
</feature>
<keyword evidence="9 12" id="KW-0804">Transcription</keyword>
<evidence type="ECO:0000256" key="8">
    <source>
        <dbReference type="ARBA" id="ARBA00022842"/>
    </source>
</evidence>
<evidence type="ECO:0000256" key="10">
    <source>
        <dbReference type="ARBA" id="ARBA00025935"/>
    </source>
</evidence>
<evidence type="ECO:0000256" key="1">
    <source>
        <dbReference type="ARBA" id="ARBA00004026"/>
    </source>
</evidence>
<feature type="binding site" evidence="12">
    <location>
        <position position="537"/>
    </location>
    <ligand>
        <name>Mg(2+)</name>
        <dbReference type="ChEBI" id="CHEBI:18420"/>
    </ligand>
</feature>
<comment type="cofactor">
    <cofactor evidence="12">
        <name>Zn(2+)</name>
        <dbReference type="ChEBI" id="CHEBI:29105"/>
    </cofactor>
    <text evidence="12">Binds 2 Zn(2+) ions per subunit.</text>
</comment>
<evidence type="ECO:0000313" key="18">
    <source>
        <dbReference type="Proteomes" id="UP000587211"/>
    </source>
</evidence>
<evidence type="ECO:0000256" key="2">
    <source>
        <dbReference type="ARBA" id="ARBA00006460"/>
    </source>
</evidence>
<dbReference type="GO" id="GO:0006351">
    <property type="term" value="P:DNA-templated transcription"/>
    <property type="evidence" value="ECO:0007669"/>
    <property type="project" value="UniProtKB-UniRule"/>
</dbReference>
<evidence type="ECO:0000256" key="7">
    <source>
        <dbReference type="ARBA" id="ARBA00022833"/>
    </source>
</evidence>
<reference evidence="17 18" key="1">
    <citation type="submission" date="2020-07" db="EMBL/GenBank/DDBJ databases">
        <title>Sequencing the genomes of 1000 actinobacteria strains.</title>
        <authorList>
            <person name="Klenk H.-P."/>
        </authorList>
    </citation>
    <scope>NUCLEOTIDE SEQUENCE [LARGE SCALE GENOMIC DNA]</scope>
    <source>
        <strain evidence="17 18">DSM 19087</strain>
    </source>
</reference>
<feature type="binding site" evidence="12">
    <location>
        <position position="78"/>
    </location>
    <ligand>
        <name>Zn(2+)</name>
        <dbReference type="ChEBI" id="CHEBI:29105"/>
        <label>1</label>
    </ligand>
</feature>
<keyword evidence="18" id="KW-1185">Reference proteome</keyword>
<name>A0A8I0KHA8_9ACTN</name>
<feature type="coiled-coil region" evidence="14">
    <location>
        <begin position="148"/>
        <end position="218"/>
    </location>
</feature>
<feature type="binding site" evidence="12">
    <location>
        <position position="939"/>
    </location>
    <ligand>
        <name>Zn(2+)</name>
        <dbReference type="ChEBI" id="CHEBI:29105"/>
        <label>2</label>
    </ligand>
</feature>
<dbReference type="Gene3D" id="1.10.150.390">
    <property type="match status" value="1"/>
</dbReference>
<keyword evidence="5 12" id="KW-0548">Nucleotidyltransferase</keyword>
<feature type="binding site" evidence="12">
    <location>
        <position position="62"/>
    </location>
    <ligand>
        <name>Zn(2+)</name>
        <dbReference type="ChEBI" id="CHEBI:29105"/>
        <label>1</label>
    </ligand>
</feature>
<dbReference type="InterPro" id="IPR045867">
    <property type="entry name" value="DNA-dir_RpoC_beta_prime"/>
</dbReference>
<keyword evidence="3 12" id="KW-0240">DNA-directed RNA polymerase</keyword>
<keyword evidence="14" id="KW-0175">Coiled coil</keyword>
<gene>
    <name evidence="12" type="primary">rpoC</name>
    <name evidence="17" type="ORF">BJ975_000152</name>
    <name evidence="16" type="ORF">IDH50_03620</name>
</gene>
<accession>A0A8I0KHA8</accession>
<dbReference type="Gene3D" id="1.10.274.100">
    <property type="entry name" value="RNA polymerase Rpb1, domain 3"/>
    <property type="match status" value="2"/>
</dbReference>
<evidence type="ECO:0000313" key="17">
    <source>
        <dbReference type="EMBL" id="NYI36777.1"/>
    </source>
</evidence>
<dbReference type="InterPro" id="IPR007080">
    <property type="entry name" value="RNA_pol_Rpb1_1"/>
</dbReference>
<dbReference type="EMBL" id="JACBZN010000001">
    <property type="protein sequence ID" value="NYI36777.1"/>
    <property type="molecule type" value="Genomic_DNA"/>
</dbReference>
<proteinExistence type="inferred from homology"/>
<dbReference type="Gene3D" id="4.10.860.120">
    <property type="entry name" value="RNA polymerase II, clamp domain"/>
    <property type="match status" value="1"/>
</dbReference>
<dbReference type="InterPro" id="IPR007066">
    <property type="entry name" value="RNA_pol_Rpb1_3"/>
</dbReference>
<dbReference type="InterPro" id="IPR007083">
    <property type="entry name" value="RNA_pol_Rpb1_4"/>
</dbReference>
<dbReference type="Gene3D" id="1.10.132.30">
    <property type="match status" value="1"/>
</dbReference>
<keyword evidence="6 12" id="KW-0479">Metal-binding</keyword>
<dbReference type="Pfam" id="PF04998">
    <property type="entry name" value="RNA_pol_Rpb1_5"/>
    <property type="match status" value="1"/>
</dbReference>
<dbReference type="PANTHER" id="PTHR19376:SF54">
    <property type="entry name" value="DNA-DIRECTED RNA POLYMERASE SUBUNIT BETA"/>
    <property type="match status" value="1"/>
</dbReference>
<evidence type="ECO:0000256" key="9">
    <source>
        <dbReference type="ARBA" id="ARBA00023163"/>
    </source>
</evidence>
<feature type="binding site" evidence="12">
    <location>
        <position position="539"/>
    </location>
    <ligand>
        <name>Mg(2+)</name>
        <dbReference type="ChEBI" id="CHEBI:18420"/>
    </ligand>
</feature>
<dbReference type="Pfam" id="PF00623">
    <property type="entry name" value="RNA_pol_Rpb1_2"/>
    <property type="match status" value="2"/>
</dbReference>
<dbReference type="CDD" id="cd02655">
    <property type="entry name" value="RNAP_beta'_C"/>
    <property type="match status" value="1"/>
</dbReference>
<dbReference type="NCBIfam" id="NF011498">
    <property type="entry name" value="PRK14906.1"/>
    <property type="match status" value="1"/>
</dbReference>
<feature type="domain" description="RNA polymerase N-terminal" evidence="15">
    <location>
        <begin position="310"/>
        <end position="589"/>
    </location>
</feature>
<dbReference type="GO" id="GO:0000428">
    <property type="term" value="C:DNA-directed RNA polymerase complex"/>
    <property type="evidence" value="ECO:0007669"/>
    <property type="project" value="UniProtKB-KW"/>
</dbReference>
<evidence type="ECO:0000256" key="6">
    <source>
        <dbReference type="ARBA" id="ARBA00022723"/>
    </source>
</evidence>
<comment type="catalytic activity">
    <reaction evidence="11 12 13">
        <text>RNA(n) + a ribonucleoside 5'-triphosphate = RNA(n+1) + diphosphate</text>
        <dbReference type="Rhea" id="RHEA:21248"/>
        <dbReference type="Rhea" id="RHEA-COMP:14527"/>
        <dbReference type="Rhea" id="RHEA-COMP:17342"/>
        <dbReference type="ChEBI" id="CHEBI:33019"/>
        <dbReference type="ChEBI" id="CHEBI:61557"/>
        <dbReference type="ChEBI" id="CHEBI:140395"/>
        <dbReference type="EC" id="2.7.7.6"/>
    </reaction>
</comment>
<feature type="binding site" evidence="12">
    <location>
        <position position="535"/>
    </location>
    <ligand>
        <name>Mg(2+)</name>
        <dbReference type="ChEBI" id="CHEBI:18420"/>
    </ligand>
</feature>
<evidence type="ECO:0000256" key="3">
    <source>
        <dbReference type="ARBA" id="ARBA00022478"/>
    </source>
</evidence>
<evidence type="ECO:0000256" key="4">
    <source>
        <dbReference type="ARBA" id="ARBA00022679"/>
    </source>
</evidence>
<comment type="caution">
    <text evidence="16">The sequence shown here is derived from an EMBL/GenBank/DDBJ whole genome shotgun (WGS) entry which is preliminary data.</text>
</comment>
<comment type="cofactor">
    <cofactor evidence="12">
        <name>Mg(2+)</name>
        <dbReference type="ChEBI" id="CHEBI:18420"/>
    </cofactor>
    <text evidence="12">Binds 1 Mg(2+) ion per subunit.</text>
</comment>
<comment type="function">
    <text evidence="1 12 13">DNA-dependent RNA polymerase catalyzes the transcription of DNA into RNA using the four ribonucleoside triphosphates as substrates.</text>
</comment>
<dbReference type="GO" id="GO:0003899">
    <property type="term" value="F:DNA-directed RNA polymerase activity"/>
    <property type="evidence" value="ECO:0007669"/>
    <property type="project" value="UniProtKB-UniRule"/>
</dbReference>
<dbReference type="FunFam" id="1.10.150.390:FF:000002">
    <property type="entry name" value="DNA-directed RNA polymerase subunit beta"/>
    <property type="match status" value="1"/>
</dbReference>
<dbReference type="GO" id="GO:0008270">
    <property type="term" value="F:zinc ion binding"/>
    <property type="evidence" value="ECO:0007669"/>
    <property type="project" value="UniProtKB-UniRule"/>
</dbReference>
<dbReference type="GO" id="GO:0003677">
    <property type="term" value="F:DNA binding"/>
    <property type="evidence" value="ECO:0007669"/>
    <property type="project" value="UniProtKB-UniRule"/>
</dbReference>
<evidence type="ECO:0000256" key="14">
    <source>
        <dbReference type="SAM" id="Coils"/>
    </source>
</evidence>
<evidence type="ECO:0000313" key="19">
    <source>
        <dbReference type="Proteomes" id="UP000659061"/>
    </source>
</evidence>
<dbReference type="SUPFAM" id="SSF64484">
    <property type="entry name" value="beta and beta-prime subunits of DNA dependent RNA-polymerase"/>
    <property type="match status" value="1"/>
</dbReference>
<dbReference type="Proteomes" id="UP000587211">
    <property type="component" value="Unassembled WGS sequence"/>
</dbReference>
<dbReference type="SMART" id="SM00663">
    <property type="entry name" value="RPOLA_N"/>
    <property type="match status" value="1"/>
</dbReference>
<dbReference type="HAMAP" id="MF_01322">
    <property type="entry name" value="RNApol_bact_RpoC"/>
    <property type="match status" value="1"/>
</dbReference>
<keyword evidence="8 12" id="KW-0460">Magnesium</keyword>
<dbReference type="Proteomes" id="UP000659061">
    <property type="component" value="Unassembled WGS sequence"/>
</dbReference>
<dbReference type="Gene3D" id="1.10.40.90">
    <property type="match status" value="1"/>
</dbReference>
<dbReference type="Gene3D" id="2.40.50.100">
    <property type="match status" value="1"/>
</dbReference>
<dbReference type="Pfam" id="PF05000">
    <property type="entry name" value="RNA_pol_Rpb1_4"/>
    <property type="match status" value="1"/>
</dbReference>
<dbReference type="EMBL" id="JACWMT010000001">
    <property type="protein sequence ID" value="MBD1269315.1"/>
    <property type="molecule type" value="Genomic_DNA"/>
</dbReference>
<sequence length="1274" mass="141919">MLDVNFFDQLKIGLATADDIRNWSFGEVKKPETINYRTLKPERDGLFCEKIFGPTRDWECYCGKYKRVRFKGIICERCGVEVTRSKVRRERMGHIELAAPVTHIWYFKGVPSRLGYLLDLAPKDLEKVIYFAAYMITSVDEDARHRDLDSLEGRIRQEIDQIENRKNDAINTRAVKLEEDVAALEAEDAKAAELRKVRDAAEREMGQLRDRHDREIARIQEVWDRFKNLKVQDLEGDELLFREMQYRFGKYFEGFMGAAAIQKRLQDFDLQAEAESLREIIATGKGQRKTRALKRLKVVSAFMGSENNPAGMVLDAVPVIPPELRPMVQLDGGRFATSDLNDLYRRVINRNNRLKRLLDLGAPEIIVNNEKRMLQEAVDSLFDNGRRGRPVTGPGNRPLKSISDMLEGKQGRFRQNLLGKRVDYSGRSVIVVGPQLKLHQCGLPKQMALELFKPFVMKRLVDLNHAQNIKSAKRMVERARPVVWDVLEEVITEHPVLLNRAPTLHRLGIQAFEPQLIEGKAIQIHPLVCSAFNADFDGDQMAVHLPLSAEAQAEARVLMLSTNNILKPSDGRPVTMPTQDMIIGLYFLTLDRDGHVGEGRAFSSPAEATMAFERGEITLQSKVKIRIDGEIRETTLGRAIFNDALPQDYPFVNFQVGKKELGVIVNDLAERYSKVDVAVALDNLKDAGFHWATRSGVTISMDDVVSPEEKGKILEKYEGQAAKVQQQFDRGLITEDERRQELIEIWTQATAEVAGTMEEMFKASGDNPIWMMVNSGARGNMMQLRQIAAMRGLVANPKGEIIPRPIKANYREGLSVVEYFIATHGARKGLADTALRTADSGYLTRRLVDVSQDVIIREEDCGTERGLPKVIATRLDDGTLVAAENVETSAYARNAAVDIVHPESGEVLVGAGEDLGDVEINHLIASGVETIKVRTVLTCDAKTGTCAKCYGRSLATGKLVDIGEAVGTIAAQSIGEPGTQLTMRTFHTGGVAGDDITHGLPRVVELFEARQPKGKAPITEAAGRITIDDTDKGRKIVVTPDDGAEPMEYPVTKRARLLVQDNDSVEVGQQLTHGTPDPQEVLRILGVRKAQEHLVDEVQEVYRSQGVAIHDKHIEIIVRQMLRRVTVIEQGDAKLIPGDLADRAIFEEENRRVVAEGGTPASGRPVLMGITKASLAVESWLSAASFQETTRVLTEAAIQGKSDSLRGLKENIIIGKLIPAGTGLERYRNIRVEPTEEARQNAYAVTGYDSFDYQFGASDAAPVALDDYDFSFDS</sequence>
<keyword evidence="4 12" id="KW-0808">Transferase</keyword>
<feature type="binding site" evidence="12">
    <location>
        <position position="949"/>
    </location>
    <ligand>
        <name>Zn(2+)</name>
        <dbReference type="ChEBI" id="CHEBI:29105"/>
        <label>2</label>
    </ligand>
</feature>
<dbReference type="CDD" id="cd01609">
    <property type="entry name" value="RNAP_beta'_N"/>
    <property type="match status" value="1"/>
</dbReference>
<evidence type="ECO:0000256" key="13">
    <source>
        <dbReference type="RuleBase" id="RU004279"/>
    </source>
</evidence>
<evidence type="ECO:0000259" key="15">
    <source>
        <dbReference type="SMART" id="SM00663"/>
    </source>
</evidence>
<evidence type="ECO:0000256" key="11">
    <source>
        <dbReference type="ARBA" id="ARBA00048552"/>
    </source>
</evidence>
<evidence type="ECO:0000256" key="5">
    <source>
        <dbReference type="ARBA" id="ARBA00022695"/>
    </source>
</evidence>
<dbReference type="InterPro" id="IPR007081">
    <property type="entry name" value="RNA_pol_Rpb1_5"/>
</dbReference>
<dbReference type="Pfam" id="PF04983">
    <property type="entry name" value="RNA_pol_Rpb1_3"/>
    <property type="match status" value="1"/>
</dbReference>
<organism evidence="16 19">
    <name type="scientific">Aeromicrobium tamlense</name>
    <dbReference type="NCBI Taxonomy" id="375541"/>
    <lineage>
        <taxon>Bacteria</taxon>
        <taxon>Bacillati</taxon>
        <taxon>Actinomycetota</taxon>
        <taxon>Actinomycetes</taxon>
        <taxon>Propionibacteriales</taxon>
        <taxon>Nocardioidaceae</taxon>
        <taxon>Aeromicrobium</taxon>
    </lineage>
</organism>
<comment type="subunit">
    <text evidence="10 12">The RNAP catalytic core consists of 2 alpha, 1 beta, 1 beta' and 1 omega subunit. When a sigma factor is associated with the core the holoenzyme is formed, which can initiate transcription.</text>
</comment>
<dbReference type="RefSeq" id="WP_179422707.1">
    <property type="nucleotide sequence ID" value="NZ_BAAAMP010000002.1"/>
</dbReference>